<sequence length="1034" mass="117591">MAAAPPEANSSQDAPAASSPAVDVARRTRPQSLLRKGKRAPFCPYPHAAFCLLWRKYQKVEQARNMLREAVRLLEIEVKTLREENSKLSKVYKEERLRGDSAESAREIESDARELLEKEIIELKAQNSTLQKTQNVCKNDNELLRISELEEENRRLKQVLGEERKKITSEKKSVDEEKRKVLEMQKILRSETQKSEEYRRVADTERKVASDWRASCERLRSEVNEVRTQLTAQIQKTEEVVKSIEAEKLKLSREKKRADTEKSLAEKNKALIEVERKKIIEEKKRADNFFAKLEDQKKLNEDLRTSIQVERKNAVDEKKRADNLFQRLEEERKRNECLQGKPRELGAVRDVVSSGKYRRQLVDRASESANVKLLKEKLKLKKEQLKHAKNVAKLDKAKNAMIRREFQRIKQDWMQLLSRFNMLDDHLSGGIEGIHALTELKQHPEMHGFEQRLLPNDPVAAPYLGLQAGMVPFGSSIPREYTSYQLPRESCTRPVSDIRGKQNSIPHKEGNDTMRKDDRALVQEALKSSLSCGTEVMDRTLAGARKRKRTKQSLESSDFLSSKHDFQHLRSKAHAATPNDVLAYKDDLLVLQHGNKIMPCVTEGDMENHRRKYLAVTDKATSIGCPAEVPSGGGNACAVKTYMEKRWTFLQTDQLNVLVSLIEDFLMNKEVVVCEKMGQKISDTNKYHKLDGEADIQFYMKAATIDQLISACILLGSICAKVDRMDIILEVSYKIVHMGKSNLSWTLLALHVFNSACDDKYLFPKSGSFLVTAIRLVVLLLECKDVSLCLASSYIQRNIPELPSCEHCPFNVDTVSVDCFISSLLEELDLCSLLRKNLANSNESIASSTHLGSSGLEINCFEPCSIFKQGKLAEDSHNCAGRIDLCYFTELISLLELFGIYMSCDWTYNNIVVRLLEILESCTCEEYAAALLVLVGQLGRFFIDDVGYEQRAVSELRNKLSLLMGPSFMKSRSVTVQFSAIGVLLVLLPLPFDKVVATQSRPLSGPFVLQASQISDWFFQLSKEHQSLARSFFS</sequence>
<evidence type="ECO:0008006" key="5">
    <source>
        <dbReference type="Google" id="ProtNLM"/>
    </source>
</evidence>
<evidence type="ECO:0000256" key="1">
    <source>
        <dbReference type="SAM" id="Coils"/>
    </source>
</evidence>
<feature type="region of interest" description="Disordered" evidence="2">
    <location>
        <begin position="492"/>
        <end position="515"/>
    </location>
</feature>
<feature type="coiled-coil region" evidence="1">
    <location>
        <begin position="57"/>
        <end position="166"/>
    </location>
</feature>
<accession>A0AAV5E4Y2</accession>
<name>A0AAV5E4Y2_ELECO</name>
<reference evidence="3" key="2">
    <citation type="submission" date="2021-12" db="EMBL/GenBank/DDBJ databases">
        <title>Resequencing data analysis of finger millet.</title>
        <authorList>
            <person name="Hatakeyama M."/>
            <person name="Aluri S."/>
            <person name="Balachadran M.T."/>
            <person name="Sivarajan S.R."/>
            <person name="Poveda L."/>
            <person name="Shimizu-Inatsugi R."/>
            <person name="Schlapbach R."/>
            <person name="Sreeman S.M."/>
            <person name="Shimizu K.K."/>
        </authorList>
    </citation>
    <scope>NUCLEOTIDE SEQUENCE</scope>
</reference>
<dbReference type="Proteomes" id="UP001054889">
    <property type="component" value="Unassembled WGS sequence"/>
</dbReference>
<keyword evidence="4" id="KW-1185">Reference proteome</keyword>
<comment type="caution">
    <text evidence="3">The sequence shown here is derived from an EMBL/GenBank/DDBJ whole genome shotgun (WGS) entry which is preliminary data.</text>
</comment>
<dbReference type="PANTHER" id="PTHR35480:SF1">
    <property type="entry name" value="MATERNAL EFFECT EMBRYO ARREST 22"/>
    <property type="match status" value="1"/>
</dbReference>
<gene>
    <name evidence="3" type="primary">gb04608</name>
    <name evidence="3" type="ORF">PR202_gb04608</name>
</gene>
<dbReference type="AlphaFoldDB" id="A0AAV5E4Y2"/>
<protein>
    <recommendedName>
        <fullName evidence="5">Maternal effect embryo arrest 22</fullName>
    </recommendedName>
</protein>
<reference evidence="3" key="1">
    <citation type="journal article" date="2018" name="DNA Res.">
        <title>Multiple hybrid de novo genome assembly of finger millet, an orphan allotetraploid crop.</title>
        <authorList>
            <person name="Hatakeyama M."/>
            <person name="Aluri S."/>
            <person name="Balachadran M.T."/>
            <person name="Sivarajan S.R."/>
            <person name="Patrignani A."/>
            <person name="Gruter S."/>
            <person name="Poveda L."/>
            <person name="Shimizu-Inatsugi R."/>
            <person name="Baeten J."/>
            <person name="Francoijs K.J."/>
            <person name="Nataraja K.N."/>
            <person name="Reddy Y.A.N."/>
            <person name="Phadnis S."/>
            <person name="Ravikumar R.L."/>
            <person name="Schlapbach R."/>
            <person name="Sreeman S.M."/>
            <person name="Shimizu K.K."/>
        </authorList>
    </citation>
    <scope>NUCLEOTIDE SEQUENCE</scope>
</reference>
<evidence type="ECO:0000313" key="3">
    <source>
        <dbReference type="EMBL" id="GJN17531.1"/>
    </source>
</evidence>
<dbReference type="PANTHER" id="PTHR35480">
    <property type="entry name" value="MATERNAL EFFECT EMBRYO ARREST 22"/>
    <property type="match status" value="1"/>
</dbReference>
<feature type="compositionally biased region" description="Low complexity" evidence="2">
    <location>
        <begin position="13"/>
        <end position="23"/>
    </location>
</feature>
<feature type="region of interest" description="Disordered" evidence="2">
    <location>
        <begin position="1"/>
        <end position="33"/>
    </location>
</feature>
<keyword evidence="1" id="KW-0175">Coiled coil</keyword>
<evidence type="ECO:0000256" key="2">
    <source>
        <dbReference type="SAM" id="MobiDB-lite"/>
    </source>
</evidence>
<dbReference type="EMBL" id="BQKI01000073">
    <property type="protein sequence ID" value="GJN17531.1"/>
    <property type="molecule type" value="Genomic_DNA"/>
</dbReference>
<evidence type="ECO:0000313" key="4">
    <source>
        <dbReference type="Proteomes" id="UP001054889"/>
    </source>
</evidence>
<feature type="compositionally biased region" description="Basic and acidic residues" evidence="2">
    <location>
        <begin position="496"/>
        <end position="515"/>
    </location>
</feature>
<proteinExistence type="predicted"/>
<organism evidence="3 4">
    <name type="scientific">Eleusine coracana subsp. coracana</name>
    <dbReference type="NCBI Taxonomy" id="191504"/>
    <lineage>
        <taxon>Eukaryota</taxon>
        <taxon>Viridiplantae</taxon>
        <taxon>Streptophyta</taxon>
        <taxon>Embryophyta</taxon>
        <taxon>Tracheophyta</taxon>
        <taxon>Spermatophyta</taxon>
        <taxon>Magnoliopsida</taxon>
        <taxon>Liliopsida</taxon>
        <taxon>Poales</taxon>
        <taxon>Poaceae</taxon>
        <taxon>PACMAD clade</taxon>
        <taxon>Chloridoideae</taxon>
        <taxon>Cynodonteae</taxon>
        <taxon>Eleusininae</taxon>
        <taxon>Eleusine</taxon>
    </lineage>
</organism>
<feature type="coiled-coil region" evidence="1">
    <location>
        <begin position="216"/>
        <end position="341"/>
    </location>
</feature>